<gene>
    <name evidence="1" type="ORF">CDAR_599531</name>
</gene>
<keyword evidence="2" id="KW-1185">Reference proteome</keyword>
<sequence>MILAIVHNVDCEVQRKRNIESLGDLQAAGGMMAWKNETSGCPCCVGVAGFSFYRIFVFFSYVGSEGGERSAVDDCV</sequence>
<comment type="caution">
    <text evidence="1">The sequence shown here is derived from an EMBL/GenBank/DDBJ whole genome shotgun (WGS) entry which is preliminary data.</text>
</comment>
<name>A0AAV4NWF2_9ARAC</name>
<accession>A0AAV4NWF2</accession>
<dbReference type="EMBL" id="BPLQ01002139">
    <property type="protein sequence ID" value="GIX89139.1"/>
    <property type="molecule type" value="Genomic_DNA"/>
</dbReference>
<proteinExistence type="predicted"/>
<dbReference type="Proteomes" id="UP001054837">
    <property type="component" value="Unassembled WGS sequence"/>
</dbReference>
<dbReference type="AlphaFoldDB" id="A0AAV4NWF2"/>
<evidence type="ECO:0000313" key="2">
    <source>
        <dbReference type="Proteomes" id="UP001054837"/>
    </source>
</evidence>
<reference evidence="1 2" key="1">
    <citation type="submission" date="2021-06" db="EMBL/GenBank/DDBJ databases">
        <title>Caerostris darwini draft genome.</title>
        <authorList>
            <person name="Kono N."/>
            <person name="Arakawa K."/>
        </authorList>
    </citation>
    <scope>NUCLEOTIDE SEQUENCE [LARGE SCALE GENOMIC DNA]</scope>
</reference>
<organism evidence="1 2">
    <name type="scientific">Caerostris darwini</name>
    <dbReference type="NCBI Taxonomy" id="1538125"/>
    <lineage>
        <taxon>Eukaryota</taxon>
        <taxon>Metazoa</taxon>
        <taxon>Ecdysozoa</taxon>
        <taxon>Arthropoda</taxon>
        <taxon>Chelicerata</taxon>
        <taxon>Arachnida</taxon>
        <taxon>Araneae</taxon>
        <taxon>Araneomorphae</taxon>
        <taxon>Entelegynae</taxon>
        <taxon>Araneoidea</taxon>
        <taxon>Araneidae</taxon>
        <taxon>Caerostris</taxon>
    </lineage>
</organism>
<protein>
    <submittedName>
        <fullName evidence="1">Uncharacterized protein</fullName>
    </submittedName>
</protein>
<evidence type="ECO:0000313" key="1">
    <source>
        <dbReference type="EMBL" id="GIX89139.1"/>
    </source>
</evidence>